<dbReference type="EMBL" id="JBJQND010000008">
    <property type="protein sequence ID" value="KAL3868926.1"/>
    <property type="molecule type" value="Genomic_DNA"/>
</dbReference>
<keyword evidence="2" id="KW-1185">Reference proteome</keyword>
<gene>
    <name evidence="1" type="ORF">ACJMK2_041678</name>
</gene>
<evidence type="ECO:0000313" key="2">
    <source>
        <dbReference type="Proteomes" id="UP001634394"/>
    </source>
</evidence>
<sequence length="133" mass="15216">MPPPIGRYQSPSVIVPSKREEKIKWQESLKTNVTCKKRKRVRFSERTDYFTIEARNENVPEVELFPAGSDIFRRVMEEIQGSLIPKTLVAKKNCDIGKLVVHITEPEGKTKKKGSFSRTLTGNTSANITNKYF</sequence>
<accession>A0ABD3W4W6</accession>
<protein>
    <submittedName>
        <fullName evidence="1">Uncharacterized protein</fullName>
    </submittedName>
</protein>
<reference evidence="1 2" key="1">
    <citation type="submission" date="2024-11" db="EMBL/GenBank/DDBJ databases">
        <title>Chromosome-level genome assembly of the freshwater bivalve Anodonta woodiana.</title>
        <authorList>
            <person name="Chen X."/>
        </authorList>
    </citation>
    <scope>NUCLEOTIDE SEQUENCE [LARGE SCALE GENOMIC DNA]</scope>
    <source>
        <strain evidence="1">MN2024</strain>
        <tissue evidence="1">Gills</tissue>
    </source>
</reference>
<evidence type="ECO:0000313" key="1">
    <source>
        <dbReference type="EMBL" id="KAL3868926.1"/>
    </source>
</evidence>
<name>A0ABD3W4W6_SINWO</name>
<proteinExistence type="predicted"/>
<organism evidence="1 2">
    <name type="scientific">Sinanodonta woodiana</name>
    <name type="common">Chinese pond mussel</name>
    <name type="synonym">Anodonta woodiana</name>
    <dbReference type="NCBI Taxonomy" id="1069815"/>
    <lineage>
        <taxon>Eukaryota</taxon>
        <taxon>Metazoa</taxon>
        <taxon>Spiralia</taxon>
        <taxon>Lophotrochozoa</taxon>
        <taxon>Mollusca</taxon>
        <taxon>Bivalvia</taxon>
        <taxon>Autobranchia</taxon>
        <taxon>Heteroconchia</taxon>
        <taxon>Palaeoheterodonta</taxon>
        <taxon>Unionida</taxon>
        <taxon>Unionoidea</taxon>
        <taxon>Unionidae</taxon>
        <taxon>Unioninae</taxon>
        <taxon>Sinanodonta</taxon>
    </lineage>
</organism>
<dbReference type="AlphaFoldDB" id="A0ABD3W4W6"/>
<comment type="caution">
    <text evidence="1">The sequence shown here is derived from an EMBL/GenBank/DDBJ whole genome shotgun (WGS) entry which is preliminary data.</text>
</comment>
<dbReference type="Proteomes" id="UP001634394">
    <property type="component" value="Unassembled WGS sequence"/>
</dbReference>